<dbReference type="EMBL" id="KN847535">
    <property type="protein sequence ID" value="KIW06508.1"/>
    <property type="molecule type" value="Genomic_DNA"/>
</dbReference>
<evidence type="ECO:0000259" key="10">
    <source>
        <dbReference type="Pfam" id="PF01979"/>
    </source>
</evidence>
<dbReference type="InterPro" id="IPR011059">
    <property type="entry name" value="Metal-dep_hydrolase_composite"/>
</dbReference>
<evidence type="ECO:0000256" key="7">
    <source>
        <dbReference type="PIRNR" id="PIRNR038994"/>
    </source>
</evidence>
<dbReference type="GO" id="GO:0008448">
    <property type="term" value="F:N-acetylglucosamine-6-phosphate deacetylase activity"/>
    <property type="evidence" value="ECO:0007669"/>
    <property type="project" value="UniProtKB-UniRule"/>
</dbReference>
<dbReference type="Proteomes" id="UP000053259">
    <property type="component" value="Unassembled WGS sequence"/>
</dbReference>
<keyword evidence="12" id="KW-1185">Reference proteome</keyword>
<dbReference type="OrthoDB" id="10264777at2759"/>
<dbReference type="Gene3D" id="2.30.40.10">
    <property type="entry name" value="Urease, subunit C, domain 1"/>
    <property type="match status" value="1"/>
</dbReference>
<dbReference type="HOGENOM" id="CLU_032482_0_0_1"/>
<accession>A0A0D2AI34</accession>
<evidence type="ECO:0000313" key="11">
    <source>
        <dbReference type="EMBL" id="KIW06508.1"/>
    </source>
</evidence>
<dbReference type="AlphaFoldDB" id="A0A0D2AI34"/>
<dbReference type="EC" id="3.5.1.25" evidence="2 7"/>
<evidence type="ECO:0000256" key="9">
    <source>
        <dbReference type="PIRSR" id="PIRSR038994-3"/>
    </source>
</evidence>
<comment type="cofactor">
    <cofactor evidence="9">
        <name>a divalent metal cation</name>
        <dbReference type="ChEBI" id="CHEBI:60240"/>
    </cofactor>
    <text evidence="9">Binds 1 divalent metal cation per subunit.</text>
</comment>
<evidence type="ECO:0000256" key="8">
    <source>
        <dbReference type="PIRSR" id="PIRSR038994-1"/>
    </source>
</evidence>
<feature type="domain" description="Amidohydrolase-related" evidence="10">
    <location>
        <begin position="53"/>
        <end position="391"/>
    </location>
</feature>
<evidence type="ECO:0000256" key="6">
    <source>
        <dbReference type="ARBA" id="ARBA00047647"/>
    </source>
</evidence>
<dbReference type="SUPFAM" id="SSF51338">
    <property type="entry name" value="Composite domain of metallo-dependent hydrolases"/>
    <property type="match status" value="1"/>
</dbReference>
<dbReference type="GeneID" id="27310914"/>
<dbReference type="GO" id="GO:0006046">
    <property type="term" value="P:N-acetylglucosamine catabolic process"/>
    <property type="evidence" value="ECO:0007669"/>
    <property type="project" value="TreeGrafter"/>
</dbReference>
<name>A0A0D2AI34_9PEZI</name>
<organism evidence="11 12">
    <name type="scientific">Verruconis gallopava</name>
    <dbReference type="NCBI Taxonomy" id="253628"/>
    <lineage>
        <taxon>Eukaryota</taxon>
        <taxon>Fungi</taxon>
        <taxon>Dikarya</taxon>
        <taxon>Ascomycota</taxon>
        <taxon>Pezizomycotina</taxon>
        <taxon>Dothideomycetes</taxon>
        <taxon>Pleosporomycetidae</taxon>
        <taxon>Venturiales</taxon>
        <taxon>Sympoventuriaceae</taxon>
        <taxon>Verruconis</taxon>
    </lineage>
</organism>
<keyword evidence="9" id="KW-0479">Metal-binding</keyword>
<evidence type="ECO:0000256" key="2">
    <source>
        <dbReference type="ARBA" id="ARBA00011899"/>
    </source>
</evidence>
<sequence length="401" mass="43328">MPGLFTTFTNCRLCIGGELVEGERLVVSTDEGKILESTGFIGGEIVDLDDAIIAPGFLELQTNGVNGFHFSTFEDNEQYALKLQEAASFYPSQGITGFWATIPTTTSERYQKILPLLAPKDHEAGASLLGAHAEGPYLNPSKPGAHNAELFQPIRTSLSSLYGQGFSNVKLMTLAPELTESELLIRSLVNSDVRVSLGHSAATYDQGLKALSEGATCLTKTMNCFPPLHHREPGLAGLITVNESTGTIAPYYSLIADGHHVHPSVVTMLYRAAPKRCILASDSIELAGRPDGTYPGNSLVTQNQVKAGPIATIEGTNTLIGSCTTVNESVKNLIKWSGCSVAEAVRCVTENVVDMMGVLDRGILQEGRRADFVVLDDEGNVLETWIKGRQVWRAEGREPWY</sequence>
<dbReference type="GO" id="GO:0046872">
    <property type="term" value="F:metal ion binding"/>
    <property type="evidence" value="ECO:0007669"/>
    <property type="project" value="UniProtKB-KW"/>
</dbReference>
<protein>
    <recommendedName>
        <fullName evidence="3 7">N-acetylglucosamine-6-phosphate deacetylase</fullName>
        <ecNumber evidence="2 7">3.5.1.25</ecNumber>
    </recommendedName>
</protein>
<feature type="active site" description="Proton donor/acceptor" evidence="8">
    <location>
        <position position="282"/>
    </location>
</feature>
<keyword evidence="5 7" id="KW-0119">Carbohydrate metabolism</keyword>
<dbReference type="InParanoid" id="A0A0D2AI34"/>
<dbReference type="VEuPathDB" id="FungiDB:PV09_02941"/>
<reference evidence="11 12" key="1">
    <citation type="submission" date="2015-01" db="EMBL/GenBank/DDBJ databases">
        <title>The Genome Sequence of Ochroconis gallopava CBS43764.</title>
        <authorList>
            <consortium name="The Broad Institute Genomics Platform"/>
            <person name="Cuomo C."/>
            <person name="de Hoog S."/>
            <person name="Gorbushina A."/>
            <person name="Stielow B."/>
            <person name="Teixiera M."/>
            <person name="Abouelleil A."/>
            <person name="Chapman S.B."/>
            <person name="Priest M."/>
            <person name="Young S.K."/>
            <person name="Wortman J."/>
            <person name="Nusbaum C."/>
            <person name="Birren B."/>
        </authorList>
    </citation>
    <scope>NUCLEOTIDE SEQUENCE [LARGE SCALE GENOMIC DNA]</scope>
    <source>
        <strain evidence="11 12">CBS 43764</strain>
    </source>
</reference>
<keyword evidence="4 7" id="KW-0378">Hydrolase</keyword>
<comment type="catalytic activity">
    <reaction evidence="6 7">
        <text>N-acetyl-D-glucosamine 6-phosphate + H2O = D-glucosamine 6-phosphate + acetate</text>
        <dbReference type="Rhea" id="RHEA:22936"/>
        <dbReference type="ChEBI" id="CHEBI:15377"/>
        <dbReference type="ChEBI" id="CHEBI:30089"/>
        <dbReference type="ChEBI" id="CHEBI:57513"/>
        <dbReference type="ChEBI" id="CHEBI:58725"/>
        <dbReference type="EC" id="3.5.1.25"/>
    </reaction>
</comment>
<dbReference type="PANTHER" id="PTHR11113">
    <property type="entry name" value="N-ACETYLGLUCOSAMINE-6-PHOSPHATE DEACETYLASE"/>
    <property type="match status" value="1"/>
</dbReference>
<feature type="binding site" evidence="9">
    <location>
        <position position="199"/>
    </location>
    <ligand>
        <name>Zn(2+)</name>
        <dbReference type="ChEBI" id="CHEBI:29105"/>
    </ligand>
</feature>
<dbReference type="SUPFAM" id="SSF51556">
    <property type="entry name" value="Metallo-dependent hydrolases"/>
    <property type="match status" value="1"/>
</dbReference>
<evidence type="ECO:0000256" key="5">
    <source>
        <dbReference type="ARBA" id="ARBA00023277"/>
    </source>
</evidence>
<comment type="similarity">
    <text evidence="1 7">Belongs to the metallo-dependent hydrolases superfamily. NagA family.</text>
</comment>
<dbReference type="RefSeq" id="XP_016216377.1">
    <property type="nucleotide sequence ID" value="XM_016356071.1"/>
</dbReference>
<dbReference type="InterPro" id="IPR003764">
    <property type="entry name" value="GlcNAc_6-P_deAcase"/>
</dbReference>
<proteinExistence type="inferred from homology"/>
<evidence type="ECO:0000256" key="1">
    <source>
        <dbReference type="ARBA" id="ARBA00010716"/>
    </source>
</evidence>
<dbReference type="Gene3D" id="3.20.20.140">
    <property type="entry name" value="Metal-dependent hydrolases"/>
    <property type="match status" value="1"/>
</dbReference>
<dbReference type="InterPro" id="IPR006680">
    <property type="entry name" value="Amidohydro-rel"/>
</dbReference>
<gene>
    <name evidence="11" type="ORF">PV09_02941</name>
</gene>
<evidence type="ECO:0000313" key="12">
    <source>
        <dbReference type="Proteomes" id="UP000053259"/>
    </source>
</evidence>
<feature type="binding site" evidence="9">
    <location>
        <position position="134"/>
    </location>
    <ligand>
        <name>Zn(2+)</name>
        <dbReference type="ChEBI" id="CHEBI:29105"/>
    </ligand>
</feature>
<evidence type="ECO:0000256" key="4">
    <source>
        <dbReference type="ARBA" id="ARBA00022801"/>
    </source>
</evidence>
<dbReference type="PIRSF" id="PIRSF038994">
    <property type="entry name" value="NagA"/>
    <property type="match status" value="1"/>
</dbReference>
<dbReference type="STRING" id="253628.A0A0D2AI34"/>
<dbReference type="Pfam" id="PF01979">
    <property type="entry name" value="Amidohydro_1"/>
    <property type="match status" value="1"/>
</dbReference>
<evidence type="ECO:0000256" key="3">
    <source>
        <dbReference type="ARBA" id="ARBA00018029"/>
    </source>
</evidence>
<dbReference type="PANTHER" id="PTHR11113:SF4">
    <property type="entry name" value="N-ACETYLGLUCOSAMINE-6-PHOSPHATE DEACETYLASE"/>
    <property type="match status" value="1"/>
</dbReference>
<dbReference type="InterPro" id="IPR032466">
    <property type="entry name" value="Metal_Hydrolase"/>
</dbReference>